<name>A0ABU9XIW6_9BACI</name>
<feature type="domain" description="PAS" evidence="2">
    <location>
        <begin position="20"/>
        <end position="90"/>
    </location>
</feature>
<dbReference type="NCBIfam" id="TIGR00229">
    <property type="entry name" value="sensory_box"/>
    <property type="match status" value="4"/>
</dbReference>
<organism evidence="6 7">
    <name type="scientific">Ornithinibacillus xuwenensis</name>
    <dbReference type="NCBI Taxonomy" id="3144668"/>
    <lineage>
        <taxon>Bacteria</taxon>
        <taxon>Bacillati</taxon>
        <taxon>Bacillota</taxon>
        <taxon>Bacilli</taxon>
        <taxon>Bacillales</taxon>
        <taxon>Bacillaceae</taxon>
        <taxon>Ornithinibacillus</taxon>
    </lineage>
</organism>
<dbReference type="SUPFAM" id="SSF141868">
    <property type="entry name" value="EAL domain-like"/>
    <property type="match status" value="1"/>
</dbReference>
<accession>A0ABU9XIW6</accession>
<comment type="caution">
    <text evidence="6">The sequence shown here is derived from an EMBL/GenBank/DDBJ whole genome shotgun (WGS) entry which is preliminary data.</text>
</comment>
<keyword evidence="7" id="KW-1185">Reference proteome</keyword>
<dbReference type="InterPro" id="IPR035965">
    <property type="entry name" value="PAS-like_dom_sf"/>
</dbReference>
<dbReference type="CDD" id="cd01948">
    <property type="entry name" value="EAL"/>
    <property type="match status" value="1"/>
</dbReference>
<dbReference type="Gene3D" id="3.30.70.270">
    <property type="match status" value="1"/>
</dbReference>
<dbReference type="InterPro" id="IPR043128">
    <property type="entry name" value="Rev_trsase/Diguanyl_cyclase"/>
</dbReference>
<feature type="domain" description="PAS" evidence="2">
    <location>
        <begin position="396"/>
        <end position="469"/>
    </location>
</feature>
<evidence type="ECO:0000259" key="3">
    <source>
        <dbReference type="PROSITE" id="PS50113"/>
    </source>
</evidence>
<dbReference type="SUPFAM" id="SSF55785">
    <property type="entry name" value="PYP-like sensor domain (PAS domain)"/>
    <property type="match status" value="4"/>
</dbReference>
<dbReference type="InterPro" id="IPR001633">
    <property type="entry name" value="EAL_dom"/>
</dbReference>
<protein>
    <submittedName>
        <fullName evidence="6">EAL domain-containing protein</fullName>
    </submittedName>
</protein>
<dbReference type="SMART" id="SM00267">
    <property type="entry name" value="GGDEF"/>
    <property type="match status" value="1"/>
</dbReference>
<dbReference type="Pfam" id="PF08448">
    <property type="entry name" value="PAS_4"/>
    <property type="match status" value="1"/>
</dbReference>
<dbReference type="Gene3D" id="2.10.70.100">
    <property type="match status" value="1"/>
</dbReference>
<dbReference type="PANTHER" id="PTHR44757">
    <property type="entry name" value="DIGUANYLATE CYCLASE DGCP"/>
    <property type="match status" value="1"/>
</dbReference>
<dbReference type="PROSITE" id="PS50112">
    <property type="entry name" value="PAS"/>
    <property type="match status" value="3"/>
</dbReference>
<evidence type="ECO:0000259" key="4">
    <source>
        <dbReference type="PROSITE" id="PS50883"/>
    </source>
</evidence>
<dbReference type="PANTHER" id="PTHR44757:SF2">
    <property type="entry name" value="BIOFILM ARCHITECTURE MAINTENANCE PROTEIN MBAA"/>
    <property type="match status" value="1"/>
</dbReference>
<sequence length="952" mass="109790">MSNTVNNTSLEKDLQVDWDAKEVYKTFYNQHIDATFVLDLEGKIQNVNESAERLIGCSKMDLLNQPFLPMVEKGKRVEMIHLFRRVMKGQPQETKCSINSKLSSTIIVNFVAVPIKQNDRIIGVVGVANDITQQVTLEREMKQSHERFKSVFENHPDAVYTIDLQGNIQYCNDVVLEFTGLSREEISKPFYELLAPEYQAYAMKKFNEALSGDSVKYHAVLIRADGKSLDFHMTHIPMFSDGNVTGVFGISKNISELREYEEKLSKAQKELSLVQFVSNVGNWDYDVISKEAIWSEQLYRIYGIEDIENFKPSLGNYLSMVHPDDADEFKKNCMDAYFSGEAFSFEYRIIRKDGVERIVHEQGNTIRAEDGTVRRMIGTVHDITEYRQTEARLEQTEAQAQTIYNNLKEVIWSIDIKNRSILFCTDEFEELCGFKLQEVLQNPTLWDRYIHRDDAKKIVEIMTDIRNGKEIFEQYRLRHFSGEVKWINVKAIPFCDQEGKLIRLDGIMWDVTEQKKAEEKLYKAAFQDYLTELPNRRSFENYIETAIKLHHEERETFALLYLDLDRFNAINDRLGHSVGDELLKQVAQRLKNCSENHFSARLSGDEFAVCIPRLQTTAQAINAAQEIMEALEQPFRYRDYDLFISASIGISIYPMDGDHAAELVKNADTALSHAKEKGKNTYQVYTKEMNQESFRKYCLERDMRKAIELNEFEVYYQPKVDAKAEEIIGAEALLRWEHKRFGSVSPGEFIPIAEDSGFITEIGTWVFKNVCQQLKEWEKNDLPFVPISINISPQHFLKKDIIELVKTSVAEFGIDPASIELEITETSLIHYSEVVQNTMSTLKDIGVKISLDDFGTGYSSLSQLQNFQFDTLKIDQSFIKNVLIKKEDSVITSSLISLAHGLGMNVVAEGVELEEQLEYLKQNDCDQIQGYIYSKPLRVKDFEDLLKKGLFN</sequence>
<dbReference type="Pfam" id="PF08447">
    <property type="entry name" value="PAS_3"/>
    <property type="match status" value="2"/>
</dbReference>
<reference evidence="6 7" key="1">
    <citation type="submission" date="2024-05" db="EMBL/GenBank/DDBJ databases">
        <authorList>
            <person name="Haq I."/>
            <person name="Ullah Z."/>
            <person name="Ahmad R."/>
            <person name="Li M."/>
            <person name="Tong Y."/>
        </authorList>
    </citation>
    <scope>NUCLEOTIDE SEQUENCE [LARGE SCALE GENOMIC DNA]</scope>
    <source>
        <strain evidence="6 7">16A2E</strain>
    </source>
</reference>
<dbReference type="InterPro" id="IPR013655">
    <property type="entry name" value="PAS_fold_3"/>
</dbReference>
<evidence type="ECO:0000313" key="7">
    <source>
        <dbReference type="Proteomes" id="UP001444625"/>
    </source>
</evidence>
<dbReference type="Pfam" id="PF13426">
    <property type="entry name" value="PAS_9"/>
    <property type="match status" value="1"/>
</dbReference>
<dbReference type="Pfam" id="PF00563">
    <property type="entry name" value="EAL"/>
    <property type="match status" value="1"/>
</dbReference>
<dbReference type="InterPro" id="IPR013656">
    <property type="entry name" value="PAS_4"/>
</dbReference>
<dbReference type="InterPro" id="IPR035919">
    <property type="entry name" value="EAL_sf"/>
</dbReference>
<evidence type="ECO:0000259" key="5">
    <source>
        <dbReference type="PROSITE" id="PS50887"/>
    </source>
</evidence>
<dbReference type="RefSeq" id="WP_345825715.1">
    <property type="nucleotide sequence ID" value="NZ_JBDIML010000004.1"/>
</dbReference>
<dbReference type="CDD" id="cd00130">
    <property type="entry name" value="PAS"/>
    <property type="match status" value="4"/>
</dbReference>
<feature type="domain" description="PAC" evidence="3">
    <location>
        <begin position="343"/>
        <end position="395"/>
    </location>
</feature>
<dbReference type="InterPro" id="IPR052155">
    <property type="entry name" value="Biofilm_reg_signaling"/>
</dbReference>
<feature type="domain" description="PAC" evidence="3">
    <location>
        <begin position="215"/>
        <end position="266"/>
    </location>
</feature>
<dbReference type="SMART" id="SM00086">
    <property type="entry name" value="PAC"/>
    <property type="match status" value="4"/>
</dbReference>
<dbReference type="InterPro" id="IPR000160">
    <property type="entry name" value="GGDEF_dom"/>
</dbReference>
<feature type="domain" description="PAS" evidence="2">
    <location>
        <begin position="144"/>
        <end position="213"/>
    </location>
</feature>
<dbReference type="SUPFAM" id="SSF55073">
    <property type="entry name" value="Nucleotide cyclase"/>
    <property type="match status" value="1"/>
</dbReference>
<keyword evidence="1" id="KW-0175">Coiled coil</keyword>
<dbReference type="PROSITE" id="PS50887">
    <property type="entry name" value="GGDEF"/>
    <property type="match status" value="1"/>
</dbReference>
<dbReference type="Pfam" id="PF00990">
    <property type="entry name" value="GGDEF"/>
    <property type="match status" value="1"/>
</dbReference>
<dbReference type="InterPro" id="IPR000014">
    <property type="entry name" value="PAS"/>
</dbReference>
<evidence type="ECO:0000313" key="6">
    <source>
        <dbReference type="EMBL" id="MEN2768236.1"/>
    </source>
</evidence>
<dbReference type="CDD" id="cd01949">
    <property type="entry name" value="GGDEF"/>
    <property type="match status" value="1"/>
</dbReference>
<dbReference type="Gene3D" id="3.30.450.20">
    <property type="entry name" value="PAS domain"/>
    <property type="match status" value="4"/>
</dbReference>
<dbReference type="PROSITE" id="PS50883">
    <property type="entry name" value="EAL"/>
    <property type="match status" value="1"/>
</dbReference>
<gene>
    <name evidence="6" type="ORF">ABC228_13730</name>
</gene>
<dbReference type="InterPro" id="IPR029787">
    <property type="entry name" value="Nucleotide_cyclase"/>
</dbReference>
<proteinExistence type="predicted"/>
<dbReference type="EMBL" id="JBDIML010000004">
    <property type="protein sequence ID" value="MEN2768236.1"/>
    <property type="molecule type" value="Genomic_DNA"/>
</dbReference>
<dbReference type="SMART" id="SM00091">
    <property type="entry name" value="PAS"/>
    <property type="match status" value="3"/>
</dbReference>
<dbReference type="SMART" id="SM00052">
    <property type="entry name" value="EAL"/>
    <property type="match status" value="1"/>
</dbReference>
<evidence type="ECO:0000256" key="1">
    <source>
        <dbReference type="SAM" id="Coils"/>
    </source>
</evidence>
<dbReference type="Proteomes" id="UP001444625">
    <property type="component" value="Unassembled WGS sequence"/>
</dbReference>
<dbReference type="PROSITE" id="PS50113">
    <property type="entry name" value="PAC"/>
    <property type="match status" value="3"/>
</dbReference>
<dbReference type="Gene3D" id="3.20.20.450">
    <property type="entry name" value="EAL domain"/>
    <property type="match status" value="1"/>
</dbReference>
<dbReference type="InterPro" id="IPR001610">
    <property type="entry name" value="PAC"/>
</dbReference>
<evidence type="ECO:0000259" key="2">
    <source>
        <dbReference type="PROSITE" id="PS50112"/>
    </source>
</evidence>
<feature type="domain" description="EAL" evidence="4">
    <location>
        <begin position="696"/>
        <end position="950"/>
    </location>
</feature>
<dbReference type="InterPro" id="IPR000700">
    <property type="entry name" value="PAS-assoc_C"/>
</dbReference>
<feature type="domain" description="GGDEF" evidence="5">
    <location>
        <begin position="555"/>
        <end position="687"/>
    </location>
</feature>
<feature type="domain" description="PAC" evidence="3">
    <location>
        <begin position="471"/>
        <end position="523"/>
    </location>
</feature>
<feature type="coiled-coil region" evidence="1">
    <location>
        <begin position="250"/>
        <end position="277"/>
    </location>
</feature>
<dbReference type="NCBIfam" id="TIGR00254">
    <property type="entry name" value="GGDEF"/>
    <property type="match status" value="1"/>
</dbReference>